<keyword evidence="1 5" id="KW-0479">Metal-binding</keyword>
<dbReference type="FunFam" id="4.10.1000.10:FF:000018">
    <property type="entry name" value="Zinc finger protein"/>
    <property type="match status" value="1"/>
</dbReference>
<dbReference type="InterPro" id="IPR045877">
    <property type="entry name" value="ZFP36-like"/>
</dbReference>
<keyword evidence="3 5" id="KW-0863">Zinc-finger</keyword>
<dbReference type="EMBL" id="KQ965758">
    <property type="protein sequence ID" value="KXS15926.1"/>
    <property type="molecule type" value="Genomic_DNA"/>
</dbReference>
<dbReference type="GO" id="GO:0003729">
    <property type="term" value="F:mRNA binding"/>
    <property type="evidence" value="ECO:0007669"/>
    <property type="project" value="InterPro"/>
</dbReference>
<feature type="compositionally biased region" description="Polar residues" evidence="6">
    <location>
        <begin position="164"/>
        <end position="173"/>
    </location>
</feature>
<evidence type="ECO:0000256" key="2">
    <source>
        <dbReference type="ARBA" id="ARBA00022737"/>
    </source>
</evidence>
<name>A0A139AGJ8_GONPJ</name>
<proteinExistence type="predicted"/>
<feature type="domain" description="C3H1-type" evidence="7">
    <location>
        <begin position="11"/>
        <end position="39"/>
    </location>
</feature>
<dbReference type="PANTHER" id="PTHR12547">
    <property type="entry name" value="CCCH ZINC FINGER/TIS11-RELATED"/>
    <property type="match status" value="1"/>
</dbReference>
<dbReference type="InterPro" id="IPR000571">
    <property type="entry name" value="Znf_CCCH"/>
</dbReference>
<feature type="zinc finger region" description="C3H1-type" evidence="5">
    <location>
        <begin position="49"/>
        <end position="77"/>
    </location>
</feature>
<sequence>MDPKPPRPQSKTKTELCKSWENTQSCKYGKHCLFAHGKAELRSVERPLKFKTELCKNYWRDGICNYGRRCHFIHSEDDIFRKYNDIAEGNIVLKPSRDSAVSGHARHSSVPSFPTGQEKAQLPSLTVLGQRPSHAKHARHSSYDPRAIGDAKVFATQRLAGASNGHNGTSNPSLLPPPFQSGHVRRHSAGMAGFEPIGLIIDDVDGEPHEDGGVFGLFGPQVKAHKARDEGTDSGWSEEGVLSA</sequence>
<keyword evidence="4 5" id="KW-0862">Zinc</keyword>
<dbReference type="STRING" id="1344416.A0A139AGJ8"/>
<evidence type="ECO:0000256" key="6">
    <source>
        <dbReference type="SAM" id="MobiDB-lite"/>
    </source>
</evidence>
<feature type="zinc finger region" description="C3H1-type" evidence="5">
    <location>
        <begin position="11"/>
        <end position="39"/>
    </location>
</feature>
<dbReference type="GO" id="GO:0008270">
    <property type="term" value="F:zinc ion binding"/>
    <property type="evidence" value="ECO:0007669"/>
    <property type="project" value="UniProtKB-KW"/>
</dbReference>
<keyword evidence="9" id="KW-1185">Reference proteome</keyword>
<dbReference type="Proteomes" id="UP000070544">
    <property type="component" value="Unassembled WGS sequence"/>
</dbReference>
<evidence type="ECO:0000259" key="7">
    <source>
        <dbReference type="PROSITE" id="PS50103"/>
    </source>
</evidence>
<feature type="region of interest" description="Disordered" evidence="6">
    <location>
        <begin position="161"/>
        <end position="185"/>
    </location>
</feature>
<feature type="region of interest" description="Disordered" evidence="6">
    <location>
        <begin position="225"/>
        <end position="244"/>
    </location>
</feature>
<dbReference type="SMART" id="SM00356">
    <property type="entry name" value="ZnF_C3H1"/>
    <property type="match status" value="2"/>
</dbReference>
<protein>
    <recommendedName>
        <fullName evidence="7">C3H1-type domain-containing protein</fullName>
    </recommendedName>
</protein>
<feature type="domain" description="C3H1-type" evidence="7">
    <location>
        <begin position="49"/>
        <end position="77"/>
    </location>
</feature>
<dbReference type="Pfam" id="PF00642">
    <property type="entry name" value="zf-CCCH"/>
    <property type="match status" value="2"/>
</dbReference>
<evidence type="ECO:0000256" key="3">
    <source>
        <dbReference type="ARBA" id="ARBA00022771"/>
    </source>
</evidence>
<evidence type="ECO:0000313" key="9">
    <source>
        <dbReference type="Proteomes" id="UP000070544"/>
    </source>
</evidence>
<evidence type="ECO:0000313" key="8">
    <source>
        <dbReference type="EMBL" id="KXS15926.1"/>
    </source>
</evidence>
<dbReference type="InterPro" id="IPR036855">
    <property type="entry name" value="Znf_CCCH_sf"/>
</dbReference>
<accession>A0A139AGJ8</accession>
<dbReference type="Gene3D" id="4.10.1000.10">
    <property type="entry name" value="Zinc finger, CCCH-type"/>
    <property type="match status" value="2"/>
</dbReference>
<gene>
    <name evidence="8" type="ORF">M427DRAFT_305395</name>
</gene>
<evidence type="ECO:0000256" key="4">
    <source>
        <dbReference type="ARBA" id="ARBA00022833"/>
    </source>
</evidence>
<dbReference type="PANTHER" id="PTHR12547:SF18">
    <property type="entry name" value="PROTEIN TIS11"/>
    <property type="match status" value="1"/>
</dbReference>
<dbReference type="SUPFAM" id="SSF90229">
    <property type="entry name" value="CCCH zinc finger"/>
    <property type="match status" value="2"/>
</dbReference>
<dbReference type="GO" id="GO:0010468">
    <property type="term" value="P:regulation of gene expression"/>
    <property type="evidence" value="ECO:0007669"/>
    <property type="project" value="UniProtKB-ARBA"/>
</dbReference>
<evidence type="ECO:0000256" key="5">
    <source>
        <dbReference type="PROSITE-ProRule" id="PRU00723"/>
    </source>
</evidence>
<dbReference type="FunFam" id="4.10.1000.10:FF:000001">
    <property type="entry name" value="zinc finger CCCH domain-containing protein 15-like"/>
    <property type="match status" value="1"/>
</dbReference>
<dbReference type="AlphaFoldDB" id="A0A139AGJ8"/>
<evidence type="ECO:0000256" key="1">
    <source>
        <dbReference type="ARBA" id="ARBA00022723"/>
    </source>
</evidence>
<reference evidence="8 9" key="1">
    <citation type="journal article" date="2015" name="Genome Biol. Evol.">
        <title>Phylogenomic analyses indicate that early fungi evolved digesting cell walls of algal ancestors of land plants.</title>
        <authorList>
            <person name="Chang Y."/>
            <person name="Wang S."/>
            <person name="Sekimoto S."/>
            <person name="Aerts A.L."/>
            <person name="Choi C."/>
            <person name="Clum A."/>
            <person name="LaButti K.M."/>
            <person name="Lindquist E.A."/>
            <person name="Yee Ngan C."/>
            <person name="Ohm R.A."/>
            <person name="Salamov A.A."/>
            <person name="Grigoriev I.V."/>
            <person name="Spatafora J.W."/>
            <person name="Berbee M.L."/>
        </authorList>
    </citation>
    <scope>NUCLEOTIDE SEQUENCE [LARGE SCALE GENOMIC DNA]</scope>
    <source>
        <strain evidence="8 9">JEL478</strain>
    </source>
</reference>
<feature type="region of interest" description="Disordered" evidence="6">
    <location>
        <begin position="97"/>
        <end position="143"/>
    </location>
</feature>
<organism evidence="8 9">
    <name type="scientific">Gonapodya prolifera (strain JEL478)</name>
    <name type="common">Monoblepharis prolifera</name>
    <dbReference type="NCBI Taxonomy" id="1344416"/>
    <lineage>
        <taxon>Eukaryota</taxon>
        <taxon>Fungi</taxon>
        <taxon>Fungi incertae sedis</taxon>
        <taxon>Chytridiomycota</taxon>
        <taxon>Chytridiomycota incertae sedis</taxon>
        <taxon>Monoblepharidomycetes</taxon>
        <taxon>Monoblepharidales</taxon>
        <taxon>Gonapodyaceae</taxon>
        <taxon>Gonapodya</taxon>
    </lineage>
</organism>
<dbReference type="OrthoDB" id="410307at2759"/>
<dbReference type="PROSITE" id="PS50103">
    <property type="entry name" value="ZF_C3H1"/>
    <property type="match status" value="2"/>
</dbReference>
<keyword evidence="2" id="KW-0677">Repeat</keyword>